<dbReference type="PRINTS" id="PR00384">
    <property type="entry name" value="OPIOIDR"/>
</dbReference>
<keyword evidence="9 11" id="KW-0807">Transducer</keyword>
<proteinExistence type="evidence at transcript level"/>
<dbReference type="SUPFAM" id="SSF81321">
    <property type="entry name" value="Family A G protein-coupled receptor-like"/>
    <property type="match status" value="1"/>
</dbReference>
<evidence type="ECO:0000256" key="1">
    <source>
        <dbReference type="ARBA" id="ARBA00004651"/>
    </source>
</evidence>
<evidence type="ECO:0000256" key="13">
    <source>
        <dbReference type="SAM" id="Phobius"/>
    </source>
</evidence>
<dbReference type="SMART" id="SM01381">
    <property type="entry name" value="7TM_GPCR_Srsx"/>
    <property type="match status" value="1"/>
</dbReference>
<evidence type="ECO:0000256" key="3">
    <source>
        <dbReference type="ARBA" id="ARBA00022692"/>
    </source>
</evidence>
<evidence type="ECO:0000259" key="14">
    <source>
        <dbReference type="PROSITE" id="PS50262"/>
    </source>
</evidence>
<dbReference type="InterPro" id="IPR000276">
    <property type="entry name" value="GPCR_Rhodpsn"/>
</dbReference>
<dbReference type="GO" id="GO:0042923">
    <property type="term" value="F:neuropeptide binding"/>
    <property type="evidence" value="ECO:0007669"/>
    <property type="project" value="TreeGrafter"/>
</dbReference>
<dbReference type="PANTHER" id="PTHR24229">
    <property type="entry name" value="NEUROPEPTIDES RECEPTOR"/>
    <property type="match status" value="1"/>
</dbReference>
<dbReference type="PANTHER" id="PTHR24229:SF40">
    <property type="entry name" value="ALLATOSTATIN C RECEPTOR 1-RELATED"/>
    <property type="match status" value="1"/>
</dbReference>
<organism evidence="15">
    <name type="scientific">Asterias rubens</name>
    <name type="common">Common European starfish</name>
    <name type="synonym">Asterias vulgaris</name>
    <dbReference type="NCBI Taxonomy" id="7604"/>
    <lineage>
        <taxon>Eukaryota</taxon>
        <taxon>Metazoa</taxon>
        <taxon>Echinodermata</taxon>
        <taxon>Eleutherozoa</taxon>
        <taxon>Asterozoa</taxon>
        <taxon>Asteroidea</taxon>
        <taxon>Forcipulatacea</taxon>
        <taxon>Forcipulatida</taxon>
        <taxon>Asteriidae</taxon>
        <taxon>Asterias</taxon>
    </lineage>
</organism>
<dbReference type="GO" id="GO:0007218">
    <property type="term" value="P:neuropeptide signaling pathway"/>
    <property type="evidence" value="ECO:0007669"/>
    <property type="project" value="TreeGrafter"/>
</dbReference>
<dbReference type="InterPro" id="IPR017452">
    <property type="entry name" value="GPCR_Rhodpsn_7TM"/>
</dbReference>
<dbReference type="PRINTS" id="PR00237">
    <property type="entry name" value="GPCRRHODOPSN"/>
</dbReference>
<evidence type="ECO:0000256" key="10">
    <source>
        <dbReference type="ARBA" id="ARBA00023288"/>
    </source>
</evidence>
<feature type="transmembrane region" description="Helical" evidence="13">
    <location>
        <begin position="292"/>
        <end position="315"/>
    </location>
</feature>
<feature type="transmembrane region" description="Helical" evidence="13">
    <location>
        <begin position="108"/>
        <end position="136"/>
    </location>
</feature>
<comment type="similarity">
    <text evidence="11">Belongs to the G-protein coupled receptor 1 family.</text>
</comment>
<keyword evidence="8 11" id="KW-0675">Receptor</keyword>
<keyword evidence="3 11" id="KW-0812">Transmembrane</keyword>
<evidence type="ECO:0000256" key="12">
    <source>
        <dbReference type="SAM" id="MobiDB-lite"/>
    </source>
</evidence>
<comment type="subcellular location">
    <subcellularLocation>
        <location evidence="1">Cell membrane</location>
        <topology evidence="1">Multi-pass membrane protein</topology>
    </subcellularLocation>
</comment>
<keyword evidence="10" id="KW-0449">Lipoprotein</keyword>
<dbReference type="GO" id="GO:0005886">
    <property type="term" value="C:plasma membrane"/>
    <property type="evidence" value="ECO:0007669"/>
    <property type="project" value="UniProtKB-SubCell"/>
</dbReference>
<dbReference type="GeneID" id="117292729"/>
<dbReference type="Pfam" id="PF00001">
    <property type="entry name" value="7tm_1"/>
    <property type="match status" value="1"/>
</dbReference>
<dbReference type="AlphaFoldDB" id="A0A6G8J3P0"/>
<evidence type="ECO:0000256" key="7">
    <source>
        <dbReference type="ARBA" id="ARBA00023139"/>
    </source>
</evidence>
<feature type="transmembrane region" description="Helical" evidence="13">
    <location>
        <begin position="157"/>
        <end position="182"/>
    </location>
</feature>
<dbReference type="Gene3D" id="1.20.1070.10">
    <property type="entry name" value="Rhodopsin 7-helix transmembrane proteins"/>
    <property type="match status" value="1"/>
</dbReference>
<dbReference type="GO" id="GO:0043005">
    <property type="term" value="C:neuron projection"/>
    <property type="evidence" value="ECO:0007669"/>
    <property type="project" value="TreeGrafter"/>
</dbReference>
<dbReference type="PROSITE" id="PS00237">
    <property type="entry name" value="G_PROTEIN_RECEP_F1_1"/>
    <property type="match status" value="1"/>
</dbReference>
<feature type="transmembrane region" description="Helical" evidence="13">
    <location>
        <begin position="209"/>
        <end position="235"/>
    </location>
</feature>
<evidence type="ECO:0000313" key="15">
    <source>
        <dbReference type="EMBL" id="QIM61771.1"/>
    </source>
</evidence>
<dbReference type="PROSITE" id="PS50262">
    <property type="entry name" value="G_PROTEIN_RECEP_F1_2"/>
    <property type="match status" value="1"/>
</dbReference>
<feature type="region of interest" description="Disordered" evidence="12">
    <location>
        <begin position="398"/>
        <end position="418"/>
    </location>
</feature>
<evidence type="ECO:0000256" key="8">
    <source>
        <dbReference type="ARBA" id="ARBA00023170"/>
    </source>
</evidence>
<feature type="transmembrane region" description="Helical" evidence="13">
    <location>
        <begin position="45"/>
        <end position="69"/>
    </location>
</feature>
<evidence type="ECO:0000256" key="11">
    <source>
        <dbReference type="RuleBase" id="RU000688"/>
    </source>
</evidence>
<keyword evidence="7" id="KW-0564">Palmitate</keyword>
<feature type="transmembrane region" description="Helical" evidence="13">
    <location>
        <begin position="256"/>
        <end position="280"/>
    </location>
</feature>
<reference evidence="15" key="1">
    <citation type="submission" date="2019-07" db="EMBL/GenBank/DDBJ databases">
        <title>Characterisation of somatostatin-type signalling in an echinoderm.</title>
        <authorList>
            <person name="Zhang Y."/>
            <person name="Yanez L.A."/>
            <person name="Elphick M.R."/>
            <person name="Egertova M."/>
        </authorList>
    </citation>
    <scope>NUCLEOTIDE SEQUENCE</scope>
</reference>
<evidence type="ECO:0000256" key="5">
    <source>
        <dbReference type="ARBA" id="ARBA00023040"/>
    </source>
</evidence>
<keyword evidence="2" id="KW-1003">Cell membrane</keyword>
<evidence type="ECO:0000256" key="2">
    <source>
        <dbReference type="ARBA" id="ARBA00022475"/>
    </source>
</evidence>
<keyword evidence="6 13" id="KW-0472">Membrane</keyword>
<keyword evidence="4 13" id="KW-1133">Transmembrane helix</keyword>
<dbReference type="GO" id="GO:0004985">
    <property type="term" value="F:G protein-coupled opioid receptor activity"/>
    <property type="evidence" value="ECO:0007669"/>
    <property type="project" value="InterPro"/>
</dbReference>
<dbReference type="OrthoDB" id="6076970at2759"/>
<dbReference type="InterPro" id="IPR001418">
    <property type="entry name" value="Opioid_rcpt"/>
</dbReference>
<evidence type="ECO:0000256" key="4">
    <source>
        <dbReference type="ARBA" id="ARBA00022989"/>
    </source>
</evidence>
<keyword evidence="5 11" id="KW-0297">G-protein coupled receptor</keyword>
<protein>
    <submittedName>
        <fullName evidence="15">Somatostatin receptor 2</fullName>
    </submittedName>
</protein>
<dbReference type="RefSeq" id="XP_033630765.1">
    <property type="nucleotide sequence ID" value="XM_033774874.1"/>
</dbReference>
<sequence>MEPTVTETYTSLYPMNVTDFSTLNLTEEEEEEEGNFSDIQLAGTIIGSLYMIITIVGILGNGTVIYVVLRFAKMKTVTNCYILNLAVADAVFVTFLTLMAVSNFMETYWIFGAFLCKVYFGIDMFNMVISVWCLTAMSVDRYVAVCHAMKSRSFRNLPIATAINASTWLLSILAAIPFVYFAKLEPGSGNYDVCYLYFEPDRVKTSSQIMAMCVFIFNFVIPLTVIIVCYASITMRLRDMNKKTGKPEKSRKVNRLVLIVVITFVICWAPFYIVKILFVFVDTFRRWNKTWILSDITMSLTYINSCANPFLYAFFSDNFRKSFRKAWLCHSRNQAEVSQTSYASRWKFGKSGGKGKFNKKGKRFRLHDDEGDDTNVSGYNNQYPLTATAVTSVVSESSYPRNGEMSQVNLDKQAVAKA</sequence>
<evidence type="ECO:0000256" key="6">
    <source>
        <dbReference type="ARBA" id="ARBA00023136"/>
    </source>
</evidence>
<accession>A0A6G8J3P0</accession>
<feature type="transmembrane region" description="Helical" evidence="13">
    <location>
        <begin position="81"/>
        <end position="102"/>
    </location>
</feature>
<feature type="domain" description="G-protein coupled receptors family 1 profile" evidence="14">
    <location>
        <begin position="60"/>
        <end position="312"/>
    </location>
</feature>
<dbReference type="EMBL" id="MN251832">
    <property type="protein sequence ID" value="QIM61771.1"/>
    <property type="molecule type" value="mRNA"/>
</dbReference>
<name>A0A6G8J3P0_ASTRU</name>
<evidence type="ECO:0000256" key="9">
    <source>
        <dbReference type="ARBA" id="ARBA00023224"/>
    </source>
</evidence>